<dbReference type="Gene3D" id="1.25.40.340">
    <property type="match status" value="1"/>
</dbReference>
<proteinExistence type="predicted"/>
<evidence type="ECO:0000313" key="14">
    <source>
        <dbReference type="Proteomes" id="UP000306509"/>
    </source>
</evidence>
<evidence type="ECO:0000313" key="13">
    <source>
        <dbReference type="EMBL" id="TLD02830.1"/>
    </source>
</evidence>
<sequence length="590" mass="63218">MKKIINNPQNVVMEMCNGIVLAHPDLELIPKYKIIKKRDVNKEKVILISGGGSGHEPAHAGFVGDGLLDAAVCGDVFASPSQIQVYQAIRETAGDKGTLLIIKNYSGDIMNFKNAAYLAKEDGISVDYIKVDDDIAVKDSLYTVGRRGVAGTVFVHKIAGAAAERGMDLAQVKRLAEKTVANVKSIGFAFTSCTVPAKGTPTFVLGDDEMEYGVGIHGEPGIKREKLITADELAMKMVDALLEELKPDTDQEIALLVNGFGATPAQELYLLNNSVNKELAKHPVIVSRTLVGSYMTSIDMAGASLSILKLDEELKGLLSAPCSAPVFTIQDWKQSIPYTPAGNMSGTGVKASYEIETSPDYAIIHHNCISLQNMVYMIDCMSASVIRNEVPFCELDSHAGDGDFGMSIAKGFRRLKMEWNEIITHHTDTIGNFLDACSLVIMEHCGGASGPIWGSAFRAAGKYAQAKTELTISEFAQMLQASVKGIQATGERSFGRGAEIGDKTLIDAFLPCANTWSLCAKAGEDISTTLIRAAKAAEDGAKATEKIVARMGRAGTVGERSLGYPDAGAYGLGVIFRDIAEAMKVHGIDY</sequence>
<dbReference type="Gene3D" id="3.30.1180.20">
    <property type="entry name" value="Dihydroxyacetone kinase, domain 2"/>
    <property type="match status" value="1"/>
</dbReference>
<dbReference type="NCBIfam" id="NF011049">
    <property type="entry name" value="PRK14479.1"/>
    <property type="match status" value="1"/>
</dbReference>
<dbReference type="InterPro" id="IPR036117">
    <property type="entry name" value="DhaL_dom_sf"/>
</dbReference>
<dbReference type="SMART" id="SM01120">
    <property type="entry name" value="Dak2"/>
    <property type="match status" value="1"/>
</dbReference>
<evidence type="ECO:0000256" key="6">
    <source>
        <dbReference type="ARBA" id="ARBA00022777"/>
    </source>
</evidence>
<evidence type="ECO:0000256" key="5">
    <source>
        <dbReference type="ARBA" id="ARBA00022741"/>
    </source>
</evidence>
<feature type="domain" description="DhaK" evidence="12">
    <location>
        <begin position="7"/>
        <end position="327"/>
    </location>
</feature>
<protein>
    <recommendedName>
        <fullName evidence="3">phosphoenolpyruvate--glycerone phosphotransferase</fullName>
        <ecNumber evidence="3">2.7.1.121</ecNumber>
    </recommendedName>
</protein>
<dbReference type="FunFam" id="3.30.1180.20:FF:000001">
    <property type="entry name" value="Dihydroxyacetone kinase 1"/>
    <property type="match status" value="1"/>
</dbReference>
<dbReference type="SUPFAM" id="SSF82549">
    <property type="entry name" value="DAK1/DegV-like"/>
    <property type="match status" value="1"/>
</dbReference>
<keyword evidence="4 13" id="KW-0808">Transferase</keyword>
<dbReference type="EMBL" id="QGQD01000006">
    <property type="protein sequence ID" value="TLD02830.1"/>
    <property type="molecule type" value="Genomic_DNA"/>
</dbReference>
<evidence type="ECO:0000256" key="10">
    <source>
        <dbReference type="ARBA" id="ARBA00055771"/>
    </source>
</evidence>
<dbReference type="GO" id="GO:0005829">
    <property type="term" value="C:cytosol"/>
    <property type="evidence" value="ECO:0007669"/>
    <property type="project" value="TreeGrafter"/>
</dbReference>
<dbReference type="GO" id="GO:0004371">
    <property type="term" value="F:glycerone kinase activity"/>
    <property type="evidence" value="ECO:0007669"/>
    <property type="project" value="InterPro"/>
</dbReference>
<dbReference type="GO" id="GO:0019563">
    <property type="term" value="P:glycerol catabolic process"/>
    <property type="evidence" value="ECO:0007669"/>
    <property type="project" value="TreeGrafter"/>
</dbReference>
<dbReference type="Pfam" id="PF02734">
    <property type="entry name" value="Dak2"/>
    <property type="match status" value="1"/>
</dbReference>
<comment type="function">
    <text evidence="10">ADP-binding subunit of the dihydroxyacetone kinase, which is responsible for the phosphoenolpyruvate (PEP)-dependent phosphorylation of dihydroxyacetone. DhaL-ADP is converted to DhaL-ATP via a phosphoryl group transfer from DhaM and transmits it to dihydroxyacetone binds to DhaK.</text>
</comment>
<dbReference type="EC" id="2.7.1.121" evidence="3"/>
<evidence type="ECO:0000256" key="7">
    <source>
        <dbReference type="ARBA" id="ARBA00022798"/>
    </source>
</evidence>
<name>A0A4U8QCJ6_9FIRM</name>
<keyword evidence="5" id="KW-0547">Nucleotide-binding</keyword>
<dbReference type="InterPro" id="IPR004006">
    <property type="entry name" value="DhaK_dom"/>
</dbReference>
<dbReference type="PANTHER" id="PTHR28629">
    <property type="entry name" value="TRIOKINASE/FMN CYCLASE"/>
    <property type="match status" value="1"/>
</dbReference>
<dbReference type="Proteomes" id="UP000306509">
    <property type="component" value="Unassembled WGS sequence"/>
</dbReference>
<dbReference type="RefSeq" id="WP_070041345.1">
    <property type="nucleotide sequence ID" value="NZ_CABMJZ010000062.1"/>
</dbReference>
<organism evidence="13 14">
    <name type="scientific">Robinsoniella peoriensis</name>
    <dbReference type="NCBI Taxonomy" id="180332"/>
    <lineage>
        <taxon>Bacteria</taxon>
        <taxon>Bacillati</taxon>
        <taxon>Bacillota</taxon>
        <taxon>Clostridia</taxon>
        <taxon>Lachnospirales</taxon>
        <taxon>Lachnospiraceae</taxon>
        <taxon>Robinsoniella</taxon>
    </lineage>
</organism>
<keyword evidence="6 13" id="KW-0418">Kinase</keyword>
<evidence type="ECO:0000256" key="9">
    <source>
        <dbReference type="ARBA" id="ARBA00046577"/>
    </source>
</evidence>
<comment type="catalytic activity">
    <reaction evidence="1">
        <text>dihydroxyacetone + phosphoenolpyruvate = dihydroxyacetone phosphate + pyruvate</text>
        <dbReference type="Rhea" id="RHEA:18381"/>
        <dbReference type="ChEBI" id="CHEBI:15361"/>
        <dbReference type="ChEBI" id="CHEBI:16016"/>
        <dbReference type="ChEBI" id="CHEBI:57642"/>
        <dbReference type="ChEBI" id="CHEBI:58702"/>
        <dbReference type="EC" id="2.7.1.121"/>
    </reaction>
</comment>
<dbReference type="FunFam" id="3.40.50.10440:FF:000001">
    <property type="entry name" value="Dihydroxyacetone kinase, DhaK subunit"/>
    <property type="match status" value="1"/>
</dbReference>
<dbReference type="SUPFAM" id="SSF101473">
    <property type="entry name" value="DhaL-like"/>
    <property type="match status" value="1"/>
</dbReference>
<dbReference type="PROSITE" id="PS51480">
    <property type="entry name" value="DHAL"/>
    <property type="match status" value="1"/>
</dbReference>
<evidence type="ECO:0000259" key="11">
    <source>
        <dbReference type="PROSITE" id="PS51480"/>
    </source>
</evidence>
<dbReference type="FunFam" id="1.25.40.340:FF:000002">
    <property type="entry name" value="Dihydroxyacetone kinase, L subunit"/>
    <property type="match status" value="1"/>
</dbReference>
<dbReference type="STRING" id="180332.GCA_000797495_05537"/>
<gene>
    <name evidence="13" type="primary">dhaK_1</name>
    <name evidence="13" type="ORF">DSM106044_00329</name>
</gene>
<dbReference type="Pfam" id="PF02733">
    <property type="entry name" value="Dak1"/>
    <property type="match status" value="1"/>
</dbReference>
<dbReference type="InterPro" id="IPR050861">
    <property type="entry name" value="Dihydroxyacetone_Kinase"/>
</dbReference>
<dbReference type="OrthoDB" id="9806345at2"/>
<keyword evidence="8" id="KW-0067">ATP-binding</keyword>
<dbReference type="Gene3D" id="3.40.50.10440">
    <property type="entry name" value="Dihydroxyacetone kinase, domain 1"/>
    <property type="match status" value="1"/>
</dbReference>
<dbReference type="GO" id="GO:0047324">
    <property type="term" value="F:phosphoenolpyruvate-glycerone phosphotransferase activity"/>
    <property type="evidence" value="ECO:0007669"/>
    <property type="project" value="UniProtKB-EC"/>
</dbReference>
<evidence type="ECO:0000256" key="1">
    <source>
        <dbReference type="ARBA" id="ARBA00001113"/>
    </source>
</evidence>
<comment type="subunit">
    <text evidence="9">Homodimer. The dihydroxyacetone kinase complex is composed of a homodimer of DhaM, a homodimer of DhaK and the subunit DhaL.</text>
</comment>
<evidence type="ECO:0000259" key="12">
    <source>
        <dbReference type="PROSITE" id="PS51481"/>
    </source>
</evidence>
<dbReference type="AlphaFoldDB" id="A0A4U8QCJ6"/>
<comment type="caution">
    <text evidence="13">The sequence shown here is derived from an EMBL/GenBank/DDBJ whole genome shotgun (WGS) entry which is preliminary data.</text>
</comment>
<dbReference type="NCBIfam" id="TIGR02363">
    <property type="entry name" value="dhaK1"/>
    <property type="match status" value="1"/>
</dbReference>
<dbReference type="InterPro" id="IPR004007">
    <property type="entry name" value="DhaL_dom"/>
</dbReference>
<dbReference type="GO" id="GO:0005524">
    <property type="term" value="F:ATP binding"/>
    <property type="evidence" value="ECO:0007669"/>
    <property type="project" value="UniProtKB-KW"/>
</dbReference>
<evidence type="ECO:0000256" key="4">
    <source>
        <dbReference type="ARBA" id="ARBA00022679"/>
    </source>
</evidence>
<keyword evidence="14" id="KW-1185">Reference proteome</keyword>
<keyword evidence="7" id="KW-0319">Glycerol metabolism</keyword>
<feature type="domain" description="DhaL" evidence="11">
    <location>
        <begin position="372"/>
        <end position="581"/>
    </location>
</feature>
<dbReference type="InterPro" id="IPR012736">
    <property type="entry name" value="DhaK_1"/>
</dbReference>
<comment type="pathway">
    <text evidence="2">Polyol metabolism; glycerol degradation.</text>
</comment>
<dbReference type="PROSITE" id="PS51481">
    <property type="entry name" value="DHAK"/>
    <property type="match status" value="1"/>
</dbReference>
<evidence type="ECO:0000256" key="8">
    <source>
        <dbReference type="ARBA" id="ARBA00022840"/>
    </source>
</evidence>
<reference evidence="13 14" key="1">
    <citation type="journal article" date="2019" name="Anaerobe">
        <title>Detection of Robinsoniella peoriensis in multiple bone samples of a trauma patient.</title>
        <authorList>
            <person name="Schrottner P."/>
            <person name="Hartwich K."/>
            <person name="Bunk B."/>
            <person name="Schober I."/>
            <person name="Helbig S."/>
            <person name="Rudolph W.W."/>
            <person name="Gunzer F."/>
        </authorList>
    </citation>
    <scope>NUCLEOTIDE SEQUENCE [LARGE SCALE GENOMIC DNA]</scope>
    <source>
        <strain evidence="13 14">DSM 106044</strain>
    </source>
</reference>
<evidence type="ECO:0000256" key="2">
    <source>
        <dbReference type="ARBA" id="ARBA00004745"/>
    </source>
</evidence>
<evidence type="ECO:0000256" key="3">
    <source>
        <dbReference type="ARBA" id="ARBA00012095"/>
    </source>
</evidence>
<dbReference type="PANTHER" id="PTHR28629:SF4">
    <property type="entry name" value="TRIOKINASE_FMN CYCLASE"/>
    <property type="match status" value="1"/>
</dbReference>
<accession>A0A4U8QCJ6</accession>